<sequence length="232" mass="24926">MKNLVVSFIFLLAGLVLGASVLETGNVFQGLLAVGAVTSALGQVTGSVLPAEMFFCVSLTTVPKSPCNKVNPGGNKKWLVCATEDFSRAWPEEADVDTTTGAIITPIPLKVGKAFAEIEFTDNTAKADYAKEGESGHESYKHMAEAKISGYNSTQWLALRKFLNMRFVLIVKHGDKNMVVYSHSEDGFALKESHTTGLKGSDKREFTIKMDQDGLAMAPPILGAAVNVPVLI</sequence>
<name>A0ABU5QJI1_9BACT</name>
<reference evidence="1 2" key="1">
    <citation type="submission" date="2023-12" db="EMBL/GenBank/DDBJ databases">
        <title>Novel species of the genus Arcicella isolated from rivers.</title>
        <authorList>
            <person name="Lu H."/>
        </authorList>
    </citation>
    <scope>NUCLEOTIDE SEQUENCE [LARGE SCALE GENOMIC DNA]</scope>
    <source>
        <strain evidence="1 2">LMG 21963</strain>
    </source>
</reference>
<accession>A0ABU5QJI1</accession>
<dbReference type="EMBL" id="JAYFUL010000006">
    <property type="protein sequence ID" value="MEA5257193.1"/>
    <property type="molecule type" value="Genomic_DNA"/>
</dbReference>
<proteinExistence type="predicted"/>
<comment type="caution">
    <text evidence="1">The sequence shown here is derived from an EMBL/GenBank/DDBJ whole genome shotgun (WGS) entry which is preliminary data.</text>
</comment>
<dbReference type="Proteomes" id="UP001304671">
    <property type="component" value="Unassembled WGS sequence"/>
</dbReference>
<dbReference type="RefSeq" id="WP_323247408.1">
    <property type="nucleotide sequence ID" value="NZ_JAYFUL010000006.1"/>
</dbReference>
<organism evidence="1 2">
    <name type="scientific">Arcicella aquatica</name>
    <dbReference type="NCBI Taxonomy" id="217141"/>
    <lineage>
        <taxon>Bacteria</taxon>
        <taxon>Pseudomonadati</taxon>
        <taxon>Bacteroidota</taxon>
        <taxon>Cytophagia</taxon>
        <taxon>Cytophagales</taxon>
        <taxon>Flectobacillaceae</taxon>
        <taxon>Arcicella</taxon>
    </lineage>
</organism>
<evidence type="ECO:0000313" key="1">
    <source>
        <dbReference type="EMBL" id="MEA5257193.1"/>
    </source>
</evidence>
<keyword evidence="2" id="KW-1185">Reference proteome</keyword>
<evidence type="ECO:0000313" key="2">
    <source>
        <dbReference type="Proteomes" id="UP001304671"/>
    </source>
</evidence>
<gene>
    <name evidence="1" type="ORF">VB264_05300</name>
</gene>
<protein>
    <submittedName>
        <fullName evidence="1">Uncharacterized protein</fullName>
    </submittedName>
</protein>